<dbReference type="InterPro" id="IPR026671">
    <property type="entry name" value="PPP1R18/Tprn"/>
</dbReference>
<dbReference type="EMBL" id="VWPV01053667">
    <property type="protein sequence ID" value="NWH67902.1"/>
    <property type="molecule type" value="Genomic_DNA"/>
</dbReference>
<dbReference type="PANTHER" id="PTHR21685:SF0">
    <property type="entry name" value="PHOSTENSIN"/>
    <property type="match status" value="1"/>
</dbReference>
<feature type="domain" description="Phostensin/Taperin PP1-binding" evidence="2">
    <location>
        <begin position="13"/>
        <end position="100"/>
    </location>
</feature>
<dbReference type="PANTHER" id="PTHR21685">
    <property type="entry name" value="TON-B BOX DOMAIN"/>
    <property type="match status" value="1"/>
</dbReference>
<dbReference type="OrthoDB" id="9945184at2759"/>
<sequence length="100" mass="10362">MRGAPRRDPAPPPCHPALQRRSGNTITVRPQRAAGVTANGPQGGAPPAVPTAPAVPAASAVPPAPPKKRYPTAEEIQVIGGYLALPRSCLAKNDPHRKKV</sequence>
<dbReference type="InterPro" id="IPR025907">
    <property type="entry name" value="Phostensin/Taperin_PP1-bd_dom"/>
</dbReference>
<dbReference type="Proteomes" id="UP000531151">
    <property type="component" value="Unassembled WGS sequence"/>
</dbReference>
<evidence type="ECO:0000313" key="3">
    <source>
        <dbReference type="EMBL" id="NWH67902.1"/>
    </source>
</evidence>
<dbReference type="GO" id="GO:0019902">
    <property type="term" value="F:phosphatase binding"/>
    <property type="evidence" value="ECO:0007669"/>
    <property type="project" value="InterPro"/>
</dbReference>
<organism evidence="3 4">
    <name type="scientific">Geococcyx californianus</name>
    <name type="common">Greater roadrunner</name>
    <name type="synonym">Saurothera californiana</name>
    <dbReference type="NCBI Taxonomy" id="8947"/>
    <lineage>
        <taxon>Eukaryota</taxon>
        <taxon>Metazoa</taxon>
        <taxon>Chordata</taxon>
        <taxon>Craniata</taxon>
        <taxon>Vertebrata</taxon>
        <taxon>Euteleostomi</taxon>
        <taxon>Archelosauria</taxon>
        <taxon>Archosauria</taxon>
        <taxon>Dinosauria</taxon>
        <taxon>Saurischia</taxon>
        <taxon>Theropoda</taxon>
        <taxon>Coelurosauria</taxon>
        <taxon>Aves</taxon>
        <taxon>Neognathae</taxon>
        <taxon>Neoaves</taxon>
        <taxon>Otidimorphae</taxon>
        <taxon>Cuculiformes</taxon>
        <taxon>Neomorphidae</taxon>
        <taxon>Geococcyx</taxon>
    </lineage>
</organism>
<evidence type="ECO:0000313" key="4">
    <source>
        <dbReference type="Proteomes" id="UP000531151"/>
    </source>
</evidence>
<feature type="non-terminal residue" evidence="3">
    <location>
        <position position="100"/>
    </location>
</feature>
<evidence type="ECO:0000256" key="1">
    <source>
        <dbReference type="SAM" id="MobiDB-lite"/>
    </source>
</evidence>
<feature type="non-terminal residue" evidence="3">
    <location>
        <position position="1"/>
    </location>
</feature>
<keyword evidence="4" id="KW-1185">Reference proteome</keyword>
<feature type="region of interest" description="Disordered" evidence="1">
    <location>
        <begin position="1"/>
        <end position="69"/>
    </location>
</feature>
<gene>
    <name evidence="3" type="primary">Ppp1r18</name>
    <name evidence="3" type="ORF">GEOCAL_R14683</name>
</gene>
<comment type="caution">
    <text evidence="3">The sequence shown here is derived from an EMBL/GenBank/DDBJ whole genome shotgun (WGS) entry which is preliminary data.</text>
</comment>
<evidence type="ECO:0000259" key="2">
    <source>
        <dbReference type="Pfam" id="PF13914"/>
    </source>
</evidence>
<dbReference type="AlphaFoldDB" id="A0A7K4JRF1"/>
<name>A0A7K4JRF1_GEOCA</name>
<proteinExistence type="predicted"/>
<feature type="compositionally biased region" description="Low complexity" evidence="1">
    <location>
        <begin position="51"/>
        <end position="61"/>
    </location>
</feature>
<dbReference type="Pfam" id="PF13914">
    <property type="entry name" value="Phostensin"/>
    <property type="match status" value="1"/>
</dbReference>
<reference evidence="3 4" key="1">
    <citation type="submission" date="2019-09" db="EMBL/GenBank/DDBJ databases">
        <title>Bird 10,000 Genomes (B10K) Project - Family phase.</title>
        <authorList>
            <person name="Zhang G."/>
        </authorList>
    </citation>
    <scope>NUCLEOTIDE SEQUENCE [LARGE SCALE GENOMIC DNA]</scope>
    <source>
        <strain evidence="3">B10K-CU-031-07</strain>
        <tissue evidence="3">Muscle</tissue>
    </source>
</reference>
<accession>A0A7K4JRF1</accession>
<protein>
    <submittedName>
        <fullName evidence="3">PPR18 protein</fullName>
    </submittedName>
</protein>